<dbReference type="InterPro" id="IPR003653">
    <property type="entry name" value="Peptidase_C48_C"/>
</dbReference>
<keyword evidence="9" id="KW-1185">Reference proteome</keyword>
<feature type="compositionally biased region" description="Basic residues" evidence="6">
    <location>
        <begin position="430"/>
        <end position="443"/>
    </location>
</feature>
<evidence type="ECO:0000256" key="3">
    <source>
        <dbReference type="ARBA" id="ARBA00022670"/>
    </source>
</evidence>
<evidence type="ECO:0000256" key="1">
    <source>
        <dbReference type="ARBA" id="ARBA00005234"/>
    </source>
</evidence>
<feature type="domain" description="Ubiquitin-like protease family profile" evidence="7">
    <location>
        <begin position="857"/>
        <end position="1126"/>
    </location>
</feature>
<feature type="compositionally biased region" description="Basic and acidic residues" evidence="6">
    <location>
        <begin position="1019"/>
        <end position="1035"/>
    </location>
</feature>
<feature type="compositionally biased region" description="Polar residues" evidence="6">
    <location>
        <begin position="1562"/>
        <end position="1575"/>
    </location>
</feature>
<feature type="region of interest" description="Disordered" evidence="6">
    <location>
        <begin position="194"/>
        <end position="260"/>
    </location>
</feature>
<evidence type="ECO:0000313" key="9">
    <source>
        <dbReference type="Proteomes" id="UP000830671"/>
    </source>
</evidence>
<evidence type="ECO:0000256" key="5">
    <source>
        <dbReference type="ARBA" id="ARBA00022801"/>
    </source>
</evidence>
<dbReference type="Pfam" id="PF25424">
    <property type="entry name" value="PH_35"/>
    <property type="match status" value="1"/>
</dbReference>
<feature type="compositionally biased region" description="Polar residues" evidence="6">
    <location>
        <begin position="401"/>
        <end position="416"/>
    </location>
</feature>
<dbReference type="Proteomes" id="UP000830671">
    <property type="component" value="Chromosome 4"/>
</dbReference>
<keyword evidence="4" id="KW-0833">Ubl conjugation pathway</keyword>
<organism evidence="8 9">
    <name type="scientific">Colletotrichum lupini</name>
    <dbReference type="NCBI Taxonomy" id="145971"/>
    <lineage>
        <taxon>Eukaryota</taxon>
        <taxon>Fungi</taxon>
        <taxon>Dikarya</taxon>
        <taxon>Ascomycota</taxon>
        <taxon>Pezizomycotina</taxon>
        <taxon>Sordariomycetes</taxon>
        <taxon>Hypocreomycetidae</taxon>
        <taxon>Glomerellales</taxon>
        <taxon>Glomerellaceae</taxon>
        <taxon>Colletotrichum</taxon>
        <taxon>Colletotrichum acutatum species complex</taxon>
    </lineage>
</organism>
<feature type="compositionally biased region" description="Basic residues" evidence="6">
    <location>
        <begin position="1425"/>
        <end position="1434"/>
    </location>
</feature>
<dbReference type="GO" id="GO:0006508">
    <property type="term" value="P:proteolysis"/>
    <property type="evidence" value="ECO:0007669"/>
    <property type="project" value="UniProtKB-KW"/>
</dbReference>
<protein>
    <submittedName>
        <fullName evidence="8">Sentrin-specific protease</fullName>
    </submittedName>
</protein>
<keyword evidence="3 8" id="KW-0645">Protease</keyword>
<evidence type="ECO:0000259" key="7">
    <source>
        <dbReference type="PROSITE" id="PS50600"/>
    </source>
</evidence>
<feature type="compositionally biased region" description="Basic and acidic residues" evidence="6">
    <location>
        <begin position="226"/>
        <end position="241"/>
    </location>
</feature>
<feature type="compositionally biased region" description="Polar residues" evidence="6">
    <location>
        <begin position="1511"/>
        <end position="1527"/>
    </location>
</feature>
<feature type="compositionally biased region" description="Polar residues" evidence="6">
    <location>
        <begin position="737"/>
        <end position="746"/>
    </location>
</feature>
<name>A0A9Q8SRQ9_9PEZI</name>
<evidence type="ECO:0000256" key="2">
    <source>
        <dbReference type="ARBA" id="ARBA00022553"/>
    </source>
</evidence>
<gene>
    <name evidence="8" type="ORF">CLUP02_07835</name>
</gene>
<dbReference type="KEGG" id="clup:CLUP02_07835"/>
<dbReference type="Gene3D" id="3.40.395.10">
    <property type="entry name" value="Adenoviral Proteinase, Chain A"/>
    <property type="match status" value="1"/>
</dbReference>
<feature type="compositionally biased region" description="Basic and acidic residues" evidence="6">
    <location>
        <begin position="473"/>
        <end position="482"/>
    </location>
</feature>
<dbReference type="EMBL" id="CP019476">
    <property type="protein sequence ID" value="UQC82347.1"/>
    <property type="molecule type" value="Genomic_DNA"/>
</dbReference>
<feature type="compositionally biased region" description="Basic and acidic residues" evidence="6">
    <location>
        <begin position="515"/>
        <end position="527"/>
    </location>
</feature>
<dbReference type="PANTHER" id="PTHR46896">
    <property type="entry name" value="SENTRIN-SPECIFIC PROTEASE"/>
    <property type="match status" value="1"/>
</dbReference>
<dbReference type="GO" id="GO:0070139">
    <property type="term" value="F:SUMO-specific endopeptidase activity"/>
    <property type="evidence" value="ECO:0007669"/>
    <property type="project" value="TreeGrafter"/>
</dbReference>
<feature type="compositionally biased region" description="Basic and acidic residues" evidence="6">
    <location>
        <begin position="965"/>
        <end position="994"/>
    </location>
</feature>
<dbReference type="GO" id="GO:0005634">
    <property type="term" value="C:nucleus"/>
    <property type="evidence" value="ECO:0007669"/>
    <property type="project" value="TreeGrafter"/>
</dbReference>
<accession>A0A9Q8SRQ9</accession>
<dbReference type="SUPFAM" id="SSF54001">
    <property type="entry name" value="Cysteine proteinases"/>
    <property type="match status" value="1"/>
</dbReference>
<dbReference type="GO" id="GO:0005737">
    <property type="term" value="C:cytoplasm"/>
    <property type="evidence" value="ECO:0007669"/>
    <property type="project" value="TreeGrafter"/>
</dbReference>
<feature type="compositionally biased region" description="Polar residues" evidence="6">
    <location>
        <begin position="1375"/>
        <end position="1389"/>
    </location>
</feature>
<dbReference type="GeneID" id="73341837"/>
<reference evidence="8" key="1">
    <citation type="journal article" date="2021" name="Mol. Plant Microbe Interact.">
        <title>Complete Genome Sequence of the Plant-Pathogenic Fungus Colletotrichum lupini.</title>
        <authorList>
            <person name="Baroncelli R."/>
            <person name="Pensec F."/>
            <person name="Da Lio D."/>
            <person name="Boufleur T."/>
            <person name="Vicente I."/>
            <person name="Sarrocco S."/>
            <person name="Picot A."/>
            <person name="Baraldi E."/>
            <person name="Sukno S."/>
            <person name="Thon M."/>
            <person name="Le Floch G."/>
        </authorList>
    </citation>
    <scope>NUCLEOTIDE SEQUENCE</scope>
    <source>
        <strain evidence="8">IMI 504893</strain>
    </source>
</reference>
<feature type="compositionally biased region" description="Basic and acidic residues" evidence="6">
    <location>
        <begin position="444"/>
        <end position="453"/>
    </location>
</feature>
<keyword evidence="2" id="KW-0597">Phosphoprotein</keyword>
<feature type="region of interest" description="Disordered" evidence="6">
    <location>
        <begin position="1172"/>
        <end position="1259"/>
    </location>
</feature>
<feature type="compositionally biased region" description="Polar residues" evidence="6">
    <location>
        <begin position="1460"/>
        <end position="1492"/>
    </location>
</feature>
<dbReference type="Pfam" id="PF02902">
    <property type="entry name" value="Peptidase_C48"/>
    <property type="match status" value="1"/>
</dbReference>
<dbReference type="InterPro" id="IPR038765">
    <property type="entry name" value="Papain-like_cys_pep_sf"/>
</dbReference>
<feature type="compositionally biased region" description="Basic and acidic residues" evidence="6">
    <location>
        <begin position="756"/>
        <end position="766"/>
    </location>
</feature>
<evidence type="ECO:0000256" key="4">
    <source>
        <dbReference type="ARBA" id="ARBA00022786"/>
    </source>
</evidence>
<feature type="region of interest" description="Disordered" evidence="6">
    <location>
        <begin position="733"/>
        <end position="832"/>
    </location>
</feature>
<evidence type="ECO:0000256" key="6">
    <source>
        <dbReference type="SAM" id="MobiDB-lite"/>
    </source>
</evidence>
<proteinExistence type="inferred from homology"/>
<feature type="region of interest" description="Disordered" evidence="6">
    <location>
        <begin position="395"/>
        <end position="551"/>
    </location>
</feature>
<feature type="compositionally biased region" description="Polar residues" evidence="6">
    <location>
        <begin position="771"/>
        <end position="784"/>
    </location>
</feature>
<feature type="compositionally biased region" description="Acidic residues" evidence="6">
    <location>
        <begin position="454"/>
        <end position="463"/>
    </location>
</feature>
<dbReference type="PROSITE" id="PS50600">
    <property type="entry name" value="ULP_PROTEASE"/>
    <property type="match status" value="1"/>
</dbReference>
<evidence type="ECO:0000313" key="8">
    <source>
        <dbReference type="EMBL" id="UQC82347.1"/>
    </source>
</evidence>
<dbReference type="PANTHER" id="PTHR46896:SF3">
    <property type="entry name" value="FI06413P-RELATED"/>
    <property type="match status" value="1"/>
</dbReference>
<feature type="region of interest" description="Disordered" evidence="6">
    <location>
        <begin position="1332"/>
        <end position="1575"/>
    </location>
</feature>
<dbReference type="InterPro" id="IPR051947">
    <property type="entry name" value="Sentrin-specific_protease"/>
</dbReference>
<dbReference type="InterPro" id="IPR057501">
    <property type="entry name" value="DeUb_enz_PH"/>
</dbReference>
<sequence length="1623" mass="179235">MGGKRHDTLLWLSPSMYVSMSRFAYLKLGQEQKLPHLVHCNWLNSKLFFFCALPSHHVIPRLLLFSHFSQYLGLQYVIVFSGYLPYWCRPVATLLSFLLGLSGGDGGGTLPFEKASASWRMSRSGVLGLIEWIPSELPTSRTAQAPGHDETSGLQIRLVPARVSGYHCTFFSGLQRPLGATQILRVARSPCDETSQTSASLSSSDFPAPSSTPTDRPRSHTPRLRSTAERNEDGALEKTARAAEGAIETEERGKQAGSQITHVCSSRNIFMKKKRQTSEELRQRFYDSTCHSFPTYGTSKDGVPVPDPMNSRTKLALTGGKPPAFNNLSKDSSKRSIAEAPRVAKRQKVQPETTLRDVPPHATLTTQTFAPPVASSSLSPQTPALVDLTHSQRSVDGDAASNRSTHSVNSTASGSEFRNVEKAHSGSSRGGRRSGNRPRPRGLRVRDSKKPEGYDWDGEDEIVQDQPTQNRRARGDSAEAPRKKALRQPPRRGQDDIQEVSEDDELAFQTGRSRRAGDDISDDDGKSPDAGNTKRKRGDMTTVKFEKSQPVKSQPVISQPVISQQGIPKTFTLKVVRAVSGKDTFEAKKPEECVLLKLDQHFRSLIAFDQAGRPFSERGWLDVKLMFCTKIFYSITGTPFAVIWRSSSSNVGGLLVLGFAEPGDAHRLGDWAEARVKAFTTQKTDCSPKDSEYLQKIYEKQKAIAEKWEDKRDSQPDDIKLLEHKEAIKAKADTVSVPWTQSKTSPPSNPPLRGSMKAEDSSRSSKPEITPSRSSKPDTTTSSYFAPISHDTGTESRQAKESPREARSTARRVQESSLGMPKRKSPSPVSWIQQNPDWDKIWNEKPLIFPATGKNRASVYRDDISRLEEGEYLNDNLIGFYLRYLQVHLEKQNKKLSDRIYIMNTYFYPKLTDTKAGRGINYEGVKSWTAKVDLFAYDYIVVPVNESAHWYLAIICHPSKLLKTDDGEPEVKDGKSLDDFKEELKGTPEEKPVGSDEGMVSTVGEQVELMSLEESQPGEEEKKEEPRPGKKDKGPSTKQRQVRKSTGIAFRKQDPTEARVITLDSLGVGHSPTCGNLKAYLVQEAKDKRNMAIEPPGTFGLTAKKIPEQEDHASCGAFLLGYMREFLKDPDSVVTKIVRKERLDWDITSPAMRSELRTIIIEQRKLQNATLAAERKAKRMSTGQPTPGILPDERQESELAPPRTPQPVADVPKNPSSTVKGSPAIGLPPNNGISPPAKIEGGDATSLSEDPDSSKQGKFTTTGIEEVSGIAQPVGVKEGPRMEKTPQVEPNAQHIEACEPGPAAERSVLPGNTILPTNEQCDVMRTLVDSFEPPATPIREASRSGNSTGGRFRTSPRRTSPRFSRTKLVEVDENQMLSALKSTPAQPSDQVVPGSRSSKKKPGNSHKMLQPLASSPAQSAEQRKAAVRGFKRKLSISEEILCELSSPPPKAARKDEKPESQPQKGDSPSQQLLGELQSSGESMPGQSLTSGTDARMQESIIIEDAEAPKTSPRTLTNTITQKSSYSEVKSPPRSTKKRKQPSPQDQRARNRAIPSIERDAESSFNKIQRPANGSETVDLTTKKRLDLSWRLADERYSVRFPGLVGAKAFVQIVCNGIAMSSYP</sequence>
<dbReference type="RefSeq" id="XP_049143970.1">
    <property type="nucleotide sequence ID" value="XM_049286827.1"/>
</dbReference>
<feature type="region of interest" description="Disordered" evidence="6">
    <location>
        <begin position="316"/>
        <end position="362"/>
    </location>
</feature>
<feature type="region of interest" description="Disordered" evidence="6">
    <location>
        <begin position="965"/>
        <end position="1053"/>
    </location>
</feature>
<keyword evidence="5" id="KW-0378">Hydrolase</keyword>
<dbReference type="GO" id="GO:0016926">
    <property type="term" value="P:protein desumoylation"/>
    <property type="evidence" value="ECO:0007669"/>
    <property type="project" value="TreeGrafter"/>
</dbReference>
<feature type="compositionally biased region" description="Basic and acidic residues" evidence="6">
    <location>
        <begin position="792"/>
        <end position="814"/>
    </location>
</feature>
<feature type="compositionally biased region" description="Acidic residues" evidence="6">
    <location>
        <begin position="496"/>
        <end position="506"/>
    </location>
</feature>
<comment type="similarity">
    <text evidence="1">Belongs to the peptidase C48 family.</text>
</comment>
<feature type="compositionally biased region" description="Low complexity" evidence="6">
    <location>
        <begin position="195"/>
        <end position="214"/>
    </location>
</feature>